<dbReference type="SUPFAM" id="SSF56672">
    <property type="entry name" value="DNA/RNA polymerases"/>
    <property type="match status" value="1"/>
</dbReference>
<sequence length="288" mass="32237">MSSGGDFTLQATLCETVNIPPYSELETLSSVNDFSSQICDWLLEDSLSGSKRINATTARAVITPNSHVVVHLINPTDTPVTIYKGTRAASITKLPQVYLCGVSQSTAIPQNKKDVLWGIASNVTTLSDTEREQFYALLTLFADVFPINKDDLGRTGLLQHLIDTGSAPPIKQPPRRVPQHKQQEAQWLLQEMLDKNIISRSHSPWSSPIILVQTKDGSLRFCVDYRRIDEVTRKDAYPLPRVDETLDTLSGSSWFTTLDLLSGYWQMEVAEQDRDKTAFCTCEGLFHF</sequence>
<dbReference type="AlphaFoldDB" id="A0A1X7TWW8"/>
<name>A0A1X7TWW8_AMPQE</name>
<dbReference type="OrthoDB" id="775972at2759"/>
<evidence type="ECO:0000259" key="1">
    <source>
        <dbReference type="Pfam" id="PF00078"/>
    </source>
</evidence>
<dbReference type="InterPro" id="IPR000477">
    <property type="entry name" value="RT_dom"/>
</dbReference>
<dbReference type="InterPro" id="IPR053134">
    <property type="entry name" value="RNA-dir_DNA_polymerase"/>
</dbReference>
<proteinExistence type="predicted"/>
<dbReference type="EnsemblMetazoa" id="Aqu2.1.19880_001">
    <property type="protein sequence ID" value="Aqu2.1.19880_001"/>
    <property type="gene ID" value="Aqu2.1.19880"/>
</dbReference>
<dbReference type="InterPro" id="IPR043502">
    <property type="entry name" value="DNA/RNA_pol_sf"/>
</dbReference>
<dbReference type="Gene3D" id="3.10.10.10">
    <property type="entry name" value="HIV Type 1 Reverse Transcriptase, subunit A, domain 1"/>
    <property type="match status" value="1"/>
</dbReference>
<dbReference type="InterPro" id="IPR043128">
    <property type="entry name" value="Rev_trsase/Diguanyl_cyclase"/>
</dbReference>
<organism evidence="2">
    <name type="scientific">Amphimedon queenslandica</name>
    <name type="common">Sponge</name>
    <dbReference type="NCBI Taxonomy" id="400682"/>
    <lineage>
        <taxon>Eukaryota</taxon>
        <taxon>Metazoa</taxon>
        <taxon>Porifera</taxon>
        <taxon>Demospongiae</taxon>
        <taxon>Heteroscleromorpha</taxon>
        <taxon>Haplosclerida</taxon>
        <taxon>Niphatidae</taxon>
        <taxon>Amphimedon</taxon>
    </lineage>
</organism>
<feature type="domain" description="Reverse transcriptase" evidence="1">
    <location>
        <begin position="215"/>
        <end position="282"/>
    </location>
</feature>
<dbReference type="Pfam" id="PF00078">
    <property type="entry name" value="RVT_1"/>
    <property type="match status" value="1"/>
</dbReference>
<dbReference type="OMA" id="CTCEGLF"/>
<reference evidence="2" key="1">
    <citation type="submission" date="2017-05" db="UniProtKB">
        <authorList>
            <consortium name="EnsemblMetazoa"/>
        </authorList>
    </citation>
    <scope>IDENTIFICATION</scope>
</reference>
<dbReference type="eggNOG" id="KOG0017">
    <property type="taxonomic scope" value="Eukaryota"/>
</dbReference>
<dbReference type="CDD" id="cd01647">
    <property type="entry name" value="RT_LTR"/>
    <property type="match status" value="1"/>
</dbReference>
<accession>A0A1X7TWW8</accession>
<dbReference type="InParanoid" id="A0A1X7TWW8"/>
<dbReference type="PANTHER" id="PTHR24559:SF435">
    <property type="entry name" value="RIBONUCLEASE H"/>
    <property type="match status" value="1"/>
</dbReference>
<dbReference type="Gene3D" id="3.30.70.270">
    <property type="match status" value="1"/>
</dbReference>
<protein>
    <recommendedName>
        <fullName evidence="1">Reverse transcriptase domain-containing protein</fullName>
    </recommendedName>
</protein>
<evidence type="ECO:0000313" key="2">
    <source>
        <dbReference type="EnsemblMetazoa" id="Aqu2.1.19880_001"/>
    </source>
</evidence>
<dbReference type="PANTHER" id="PTHR24559">
    <property type="entry name" value="TRANSPOSON TY3-I GAG-POL POLYPROTEIN"/>
    <property type="match status" value="1"/>
</dbReference>